<feature type="signal peptide" evidence="2">
    <location>
        <begin position="1"/>
        <end position="29"/>
    </location>
</feature>
<dbReference type="InterPro" id="IPR011041">
    <property type="entry name" value="Quinoprot_gluc/sorb_DH_b-prop"/>
</dbReference>
<dbReference type="PROSITE" id="PS51257">
    <property type="entry name" value="PROKAR_LIPOPROTEIN"/>
    <property type="match status" value="1"/>
</dbReference>
<feature type="compositionally biased region" description="Polar residues" evidence="1">
    <location>
        <begin position="43"/>
        <end position="53"/>
    </location>
</feature>
<dbReference type="PANTHER" id="PTHR33546:SF1">
    <property type="entry name" value="LARGE, MULTIFUNCTIONAL SECRETED PROTEIN"/>
    <property type="match status" value="1"/>
</dbReference>
<gene>
    <name evidence="4" type="ORF">GXM_02873</name>
</gene>
<feature type="region of interest" description="Disordered" evidence="1">
    <location>
        <begin position="28"/>
        <end position="54"/>
    </location>
</feature>
<name>A0A5P8VZB8_9NOSO</name>
<keyword evidence="5" id="KW-1185">Reference proteome</keyword>
<dbReference type="PANTHER" id="PTHR33546">
    <property type="entry name" value="LARGE, MULTIFUNCTIONAL SECRETED PROTEIN-RELATED"/>
    <property type="match status" value="1"/>
</dbReference>
<dbReference type="InterPro" id="IPR011042">
    <property type="entry name" value="6-blade_b-propeller_TolB-like"/>
</dbReference>
<dbReference type="EMBL" id="CP045226">
    <property type="protein sequence ID" value="QFS45396.1"/>
    <property type="molecule type" value="Genomic_DNA"/>
</dbReference>
<evidence type="ECO:0000313" key="5">
    <source>
        <dbReference type="Proteomes" id="UP000326678"/>
    </source>
</evidence>
<protein>
    <submittedName>
        <fullName evidence="4">Sorbosone dehydrogenase family protein</fullName>
    </submittedName>
</protein>
<feature type="domain" description="Pyrroloquinoline quinone-dependent pyranose dehydrogenase beta-propeller" evidence="3">
    <location>
        <begin position="98"/>
        <end position="448"/>
    </location>
</feature>
<reference evidence="4 5" key="1">
    <citation type="submission" date="2019-10" db="EMBL/GenBank/DDBJ databases">
        <title>Genomic and transcriptomic insights into the perfect genentic adaptation of a filamentous nitrogen-fixing cyanobacterium to rice fields.</title>
        <authorList>
            <person name="Chen Z."/>
        </authorList>
    </citation>
    <scope>NUCLEOTIDE SEQUENCE [LARGE SCALE GENOMIC DNA]</scope>
    <source>
        <strain evidence="4">CCNUC1</strain>
    </source>
</reference>
<evidence type="ECO:0000259" key="3">
    <source>
        <dbReference type="Pfam" id="PF22807"/>
    </source>
</evidence>
<dbReference type="AlphaFoldDB" id="A0A5P8VZB8"/>
<evidence type="ECO:0000256" key="2">
    <source>
        <dbReference type="SAM" id="SignalP"/>
    </source>
</evidence>
<dbReference type="Proteomes" id="UP000326678">
    <property type="component" value="Chromosome Gxm1"/>
</dbReference>
<accession>A0A5P8VZB8</accession>
<organism evidence="4 5">
    <name type="scientific">Nostoc sphaeroides CCNUC1</name>
    <dbReference type="NCBI Taxonomy" id="2653204"/>
    <lineage>
        <taxon>Bacteria</taxon>
        <taxon>Bacillati</taxon>
        <taxon>Cyanobacteriota</taxon>
        <taxon>Cyanophyceae</taxon>
        <taxon>Nostocales</taxon>
        <taxon>Nostocaceae</taxon>
        <taxon>Nostoc</taxon>
    </lineage>
</organism>
<sequence>MSTAMKVFARFLLPVFLLTLVAGCNQTRASSDNPTPQKPVPSAQLTQNPTQPKNIVRTEALSPSPIRINLKNLPAPFATESASKRPEVVPIPQNPVLRVPPGFRVNVFAESLDAPRWLALTPSGDVLVTETGQNRIRLLRDSNGDGVADVQETFASRDNGLNRPFGMAFAGNSFFLGNTDAVLRFPYTKGQNKITDKAEKIADLPAQGYNNHWTRNVVVSPDRNKLYVSVGSGTNVDEEPLPRASVQVMNLDGSQQQTFASGLRNPVGLDFHPVTKELYATINERDGIGDELVPDYLTRVKQGAFYGWPYAYLTPNNLDPRQKTDGKSKRPDLAARTQTPDVLFQAHSAALGLQFYDGKTFPEKYRNGAFVAFRGSWNRDRGTGYKIVFVPFDAKGRSLGYYEDFLTGFLLNPSVPTTWGRPVGLLVLPDGSLLLTEEANNRIYRIQYTGSK</sequence>
<proteinExistence type="predicted"/>
<feature type="chain" id="PRO_5024808198" evidence="2">
    <location>
        <begin position="30"/>
        <end position="452"/>
    </location>
</feature>
<evidence type="ECO:0000256" key="1">
    <source>
        <dbReference type="SAM" id="MobiDB-lite"/>
    </source>
</evidence>
<dbReference type="SUPFAM" id="SSF50952">
    <property type="entry name" value="Soluble quinoprotein glucose dehydrogenase"/>
    <property type="match status" value="1"/>
</dbReference>
<evidence type="ECO:0000313" key="4">
    <source>
        <dbReference type="EMBL" id="QFS45396.1"/>
    </source>
</evidence>
<keyword evidence="2" id="KW-0732">Signal</keyword>
<dbReference type="Gene3D" id="2.120.10.30">
    <property type="entry name" value="TolB, C-terminal domain"/>
    <property type="match status" value="1"/>
</dbReference>
<dbReference type="Pfam" id="PF22807">
    <property type="entry name" value="TrAA12"/>
    <property type="match status" value="1"/>
</dbReference>
<dbReference type="KEGG" id="nsh:GXM_02873"/>
<dbReference type="InterPro" id="IPR054539">
    <property type="entry name" value="Beta-prop_PDH"/>
</dbReference>